<evidence type="ECO:0000313" key="6">
    <source>
        <dbReference type="Proteomes" id="UP001240236"/>
    </source>
</evidence>
<dbReference type="EMBL" id="JAUSUZ010000001">
    <property type="protein sequence ID" value="MDQ0371385.1"/>
    <property type="molecule type" value="Genomic_DNA"/>
</dbReference>
<gene>
    <name evidence="5" type="ORF">J2S42_008054</name>
</gene>
<name>A0AAE4B1G0_9ACTN</name>
<dbReference type="GO" id="GO:0008237">
    <property type="term" value="F:metallopeptidase activity"/>
    <property type="evidence" value="ECO:0007669"/>
    <property type="project" value="InterPro"/>
</dbReference>
<evidence type="ECO:0000313" key="5">
    <source>
        <dbReference type="EMBL" id="MDQ0371385.1"/>
    </source>
</evidence>
<dbReference type="Proteomes" id="UP001240236">
    <property type="component" value="Unassembled WGS sequence"/>
</dbReference>
<dbReference type="PANTHER" id="PTHR11533:SF297">
    <property type="entry name" value="AMINOPEPTIDASE N"/>
    <property type="match status" value="1"/>
</dbReference>
<dbReference type="SUPFAM" id="SSF55486">
    <property type="entry name" value="Metalloproteases ('zincins'), catalytic domain"/>
    <property type="match status" value="1"/>
</dbReference>
<keyword evidence="2" id="KW-0732">Signal</keyword>
<dbReference type="Gene3D" id="1.10.390.10">
    <property type="entry name" value="Neutral Protease Domain 2"/>
    <property type="match status" value="1"/>
</dbReference>
<reference evidence="5 6" key="1">
    <citation type="submission" date="2023-07" db="EMBL/GenBank/DDBJ databases">
        <title>Sequencing the genomes of 1000 actinobacteria strains.</title>
        <authorList>
            <person name="Klenk H.-P."/>
        </authorList>
    </citation>
    <scope>NUCLEOTIDE SEQUENCE [LARGE SCALE GENOMIC DNA]</scope>
    <source>
        <strain evidence="5 6">DSM 44709</strain>
    </source>
</reference>
<evidence type="ECO:0000256" key="1">
    <source>
        <dbReference type="SAM" id="MobiDB-lite"/>
    </source>
</evidence>
<dbReference type="Pfam" id="PF17900">
    <property type="entry name" value="Peptidase_M1_N"/>
    <property type="match status" value="1"/>
</dbReference>
<feature type="domain" description="Aminopeptidase N-like N-terminal" evidence="4">
    <location>
        <begin position="55"/>
        <end position="225"/>
    </location>
</feature>
<feature type="signal peptide" evidence="2">
    <location>
        <begin position="1"/>
        <end position="26"/>
    </location>
</feature>
<dbReference type="InterPro" id="IPR050344">
    <property type="entry name" value="Peptidase_M1_aminopeptidases"/>
</dbReference>
<dbReference type="Pfam" id="PF01433">
    <property type="entry name" value="Peptidase_M1"/>
    <property type="match status" value="1"/>
</dbReference>
<dbReference type="AlphaFoldDB" id="A0AAE4B1G0"/>
<keyword evidence="6" id="KW-1185">Reference proteome</keyword>
<evidence type="ECO:0000259" key="4">
    <source>
        <dbReference type="Pfam" id="PF17900"/>
    </source>
</evidence>
<dbReference type="Gene3D" id="2.60.40.1730">
    <property type="entry name" value="tricorn interacting facor f3 domain"/>
    <property type="match status" value="1"/>
</dbReference>
<feature type="domain" description="Peptidase M1 membrane alanine aminopeptidase" evidence="3">
    <location>
        <begin position="527"/>
        <end position="670"/>
    </location>
</feature>
<dbReference type="GO" id="GO:0008270">
    <property type="term" value="F:zinc ion binding"/>
    <property type="evidence" value="ECO:0007669"/>
    <property type="project" value="InterPro"/>
</dbReference>
<feature type="region of interest" description="Disordered" evidence="1">
    <location>
        <begin position="683"/>
        <end position="702"/>
    </location>
</feature>
<evidence type="ECO:0000256" key="2">
    <source>
        <dbReference type="SAM" id="SignalP"/>
    </source>
</evidence>
<dbReference type="InterPro" id="IPR027268">
    <property type="entry name" value="Peptidase_M4/M1_CTD_sf"/>
</dbReference>
<organism evidence="5 6">
    <name type="scientific">Catenuloplanes indicus</name>
    <dbReference type="NCBI Taxonomy" id="137267"/>
    <lineage>
        <taxon>Bacteria</taxon>
        <taxon>Bacillati</taxon>
        <taxon>Actinomycetota</taxon>
        <taxon>Actinomycetes</taxon>
        <taxon>Micromonosporales</taxon>
        <taxon>Micromonosporaceae</taxon>
        <taxon>Catenuloplanes</taxon>
    </lineage>
</organism>
<comment type="caution">
    <text evidence="5">The sequence shown here is derived from an EMBL/GenBank/DDBJ whole genome shotgun (WGS) entry which is preliminary data.</text>
</comment>
<evidence type="ECO:0000259" key="3">
    <source>
        <dbReference type="Pfam" id="PF01433"/>
    </source>
</evidence>
<dbReference type="PANTHER" id="PTHR11533">
    <property type="entry name" value="PROTEASE M1 ZINC METALLOPROTEASE"/>
    <property type="match status" value="1"/>
</dbReference>
<dbReference type="InterPro" id="IPR014782">
    <property type="entry name" value="Peptidase_M1_dom"/>
</dbReference>
<dbReference type="SUPFAM" id="SSF63737">
    <property type="entry name" value="Leukotriene A4 hydrolase N-terminal domain"/>
    <property type="match status" value="1"/>
</dbReference>
<dbReference type="CDD" id="cd09603">
    <property type="entry name" value="M1_APN_like"/>
    <property type="match status" value="1"/>
</dbReference>
<feature type="chain" id="PRO_5042220469" evidence="2">
    <location>
        <begin position="27"/>
        <end position="702"/>
    </location>
</feature>
<accession>A0AAE4B1G0</accession>
<protein>
    <submittedName>
        <fullName evidence="5">Uncharacterized protein</fullName>
    </submittedName>
</protein>
<dbReference type="RefSeq" id="WP_307248118.1">
    <property type="nucleotide sequence ID" value="NZ_JAUSUZ010000001.1"/>
</dbReference>
<sequence>MMLRRTILIGTVILAMLLTGAQGAAAHGGGFTPGAPGTGDPYFPLDGNGGYDVRHYDLDVRYTPATDVLAGTATISARATQNLSAFNLDFDGLTIRSLTVDGVPARWSRSGAELTVTPRRGLPKNRPFTVVVRYDGVPQTIDDPNLGRTGVFHTDDGMIIAGQPDVAATWFPVNDHPTDKAAYTIRLTVPKGLEAVANGALTGTRTRGGWTTWTWDAPEPMASYLVTANVGEFRLNAYRSGGIRYWDAVDPDLYAPPATPSTGERFALSGVGEPGYRRLTRTIDVPAGGATLGFDATLAVENDWDFFLVEAHTPGQDDWTTLPDANGHTSTATGAVCAYAGALHPFLLHYVTPGEDGACTAATGTTGQWHAATGDSDGVQEWSVDLGDWAGGPVEVSLTYVNDDVITPAGVFIDDVAVSTGPGSTSFEEDGDTFDGWTPTGPPAGSPPNPAQWTVGDAGDITTTGDVIDATFERQPEIVAFLADTFGPYPFRTSGGIVDDIDGLGFALETQTRPIYTKAFFSSAVSGAGVVVHELAHQWYGDSLALGRWQDIWLNEGFASYAEWLWAEREGQGTPQEFFEQTYASIPAESGFWTVKIGDPGPVRLFDGAVYTRGAMTLQVLRNRVGDAAFFRILKGWAQSRAGDNVTTPQFIAFAERVSGQQLDDLFQEWLFTDTKPTITTAAPDARAAAGLPGPVQPKLRR</sequence>
<proteinExistence type="predicted"/>
<dbReference type="InterPro" id="IPR045357">
    <property type="entry name" value="Aminopeptidase_N-like_N"/>
</dbReference>
<dbReference type="InterPro" id="IPR042097">
    <property type="entry name" value="Aminopeptidase_N-like_N_sf"/>
</dbReference>